<dbReference type="EMBL" id="SWFS01000559">
    <property type="protein sequence ID" value="KAA8897726.1"/>
    <property type="molecule type" value="Genomic_DNA"/>
</dbReference>
<protein>
    <submittedName>
        <fullName evidence="2">Uncharacterized protein</fullName>
    </submittedName>
</protein>
<evidence type="ECO:0000313" key="2">
    <source>
        <dbReference type="EMBL" id="KAA8897726.1"/>
    </source>
</evidence>
<reference evidence="2" key="1">
    <citation type="journal article" date="2019" name="G3 (Bethesda)">
        <title>Genome Assemblies of Two Rare Opportunistic Yeast Pathogens: Diutina rugosa (syn. Candida rugosa) and Trichomonascus ciferrii (syn. Candida ciferrii).</title>
        <authorList>
            <person name="Mixao V."/>
            <person name="Saus E."/>
            <person name="Hansen A.P."/>
            <person name="Lass-Florl C."/>
            <person name="Gabaldon T."/>
        </authorList>
    </citation>
    <scope>NUCLEOTIDE SEQUENCE</scope>
    <source>
        <strain evidence="2">CBS 4856</strain>
    </source>
</reference>
<comment type="caution">
    <text evidence="2">The sequence shown here is derived from an EMBL/GenBank/DDBJ whole genome shotgun (WGS) entry which is preliminary data.</text>
</comment>
<name>A0A642UEV1_9ASCO</name>
<organism evidence="2 3">
    <name type="scientific">Trichomonascus ciferrii</name>
    <dbReference type="NCBI Taxonomy" id="44093"/>
    <lineage>
        <taxon>Eukaryota</taxon>
        <taxon>Fungi</taxon>
        <taxon>Dikarya</taxon>
        <taxon>Ascomycota</taxon>
        <taxon>Saccharomycotina</taxon>
        <taxon>Dipodascomycetes</taxon>
        <taxon>Dipodascales</taxon>
        <taxon>Trichomonascaceae</taxon>
        <taxon>Trichomonascus</taxon>
        <taxon>Trichomonascus ciferrii complex</taxon>
    </lineage>
</organism>
<dbReference type="OrthoDB" id="10248617at2759"/>
<dbReference type="VEuPathDB" id="FungiDB:TRICI_006689"/>
<dbReference type="AlphaFoldDB" id="A0A642UEV1"/>
<gene>
    <name evidence="2" type="ORF">TRICI_006689</name>
</gene>
<accession>A0A642UEV1</accession>
<feature type="compositionally biased region" description="Basic and acidic residues" evidence="1">
    <location>
        <begin position="7"/>
        <end position="22"/>
    </location>
</feature>
<dbReference type="Proteomes" id="UP000761534">
    <property type="component" value="Unassembled WGS sequence"/>
</dbReference>
<sequence length="80" mass="8833">MGVSFHTLEREKNYRAPSKEKSPYPLLQQAVRPHIGSFNALMDGPDGGLLNLAVKDIGTKTVFDSNDPERLGNKLNCKCC</sequence>
<evidence type="ECO:0000313" key="3">
    <source>
        <dbReference type="Proteomes" id="UP000761534"/>
    </source>
</evidence>
<keyword evidence="3" id="KW-1185">Reference proteome</keyword>
<feature type="region of interest" description="Disordered" evidence="1">
    <location>
        <begin position="1"/>
        <end position="22"/>
    </location>
</feature>
<evidence type="ECO:0000256" key="1">
    <source>
        <dbReference type="SAM" id="MobiDB-lite"/>
    </source>
</evidence>
<proteinExistence type="predicted"/>